<evidence type="ECO:0000313" key="3">
    <source>
        <dbReference type="EMBL" id="GIG50528.1"/>
    </source>
</evidence>
<feature type="domain" description="vWA-MoxR associated protein C-terminal" evidence="2">
    <location>
        <begin position="271"/>
        <end position="480"/>
    </location>
</feature>
<dbReference type="RefSeq" id="WP_203852173.1">
    <property type="nucleotide sequence ID" value="NZ_BAAAVW010000028.1"/>
</dbReference>
<comment type="caution">
    <text evidence="3">The sequence shown here is derived from an EMBL/GenBank/DDBJ whole genome shotgun (WGS) entry which is preliminary data.</text>
</comment>
<dbReference type="InterPro" id="IPR045450">
    <property type="entry name" value="VMAP_C"/>
</dbReference>
<evidence type="ECO:0000313" key="4">
    <source>
        <dbReference type="Proteomes" id="UP000660611"/>
    </source>
</evidence>
<evidence type="ECO:0000259" key="2">
    <source>
        <dbReference type="Pfam" id="PF20028"/>
    </source>
</evidence>
<proteinExistence type="predicted"/>
<organism evidence="3 4">
    <name type="scientific">Dactylosporangium siamense</name>
    <dbReference type="NCBI Taxonomy" id="685454"/>
    <lineage>
        <taxon>Bacteria</taxon>
        <taxon>Bacillati</taxon>
        <taxon>Actinomycetota</taxon>
        <taxon>Actinomycetes</taxon>
        <taxon>Micromonosporales</taxon>
        <taxon>Micromonosporaceae</taxon>
        <taxon>Dactylosporangium</taxon>
    </lineage>
</organism>
<name>A0A919PXN0_9ACTN</name>
<dbReference type="Proteomes" id="UP000660611">
    <property type="component" value="Unassembled WGS sequence"/>
</dbReference>
<protein>
    <recommendedName>
        <fullName evidence="2">vWA-MoxR associated protein C-terminal domain-containing protein</fullName>
    </recommendedName>
</protein>
<dbReference type="Pfam" id="PF20028">
    <property type="entry name" value="VMAP-C"/>
    <property type="match status" value="1"/>
</dbReference>
<evidence type="ECO:0000256" key="1">
    <source>
        <dbReference type="SAM" id="MobiDB-lite"/>
    </source>
</evidence>
<accession>A0A919PXN0</accession>
<feature type="compositionally biased region" description="Pro residues" evidence="1">
    <location>
        <begin position="481"/>
        <end position="492"/>
    </location>
</feature>
<sequence length="502" mass="55317">MHDTADGSADLARALAGVPELAHPLTFREFTLLLTEQLGIVVEPPARTGDREARCRSLVDSCVEKTGTPRRMPGVVLDVMIKLLGEEGDSVERLRDAVERIGLAFVFDDAQIHELDQLLMPLQRHVDLTQVADVLEQVLSPYRLTPPGPIADLASLVRSLEPLRYVGDRSTPPVLLVIGALSACLDARGEPLRRWAERAAEPFGGLPDQPWTRLIGKRLRLVIRVAQTRRSGAPVSLDGWFRTSSGKVMGRQSREHGPHCGPRYPMCCGQKLLGQLAQKLPRDDAAAMTVEFVLPWTLLDHPVEGWTANEVYRTPIGEQHPVVVRPLERVIDGVVWESVLTRWARFDAANRDRTASAIWLVRDGHRRPPGAAYINEPADAKQLASMLRDREDVSCLCLAYPFNHARDSSGGGVHSAIAAGVPVVLWLRDRSDPAPLEALVRETGMAGSLDGLPGAVRKYRIRAAADNDSQRSMVLVWDDPNQPPEPEGPLQPPSQRHRGTPQ</sequence>
<dbReference type="EMBL" id="BONQ01000132">
    <property type="protein sequence ID" value="GIG50528.1"/>
    <property type="molecule type" value="Genomic_DNA"/>
</dbReference>
<reference evidence="3" key="1">
    <citation type="submission" date="2021-01" db="EMBL/GenBank/DDBJ databases">
        <title>Whole genome shotgun sequence of Dactylosporangium siamense NBRC 106093.</title>
        <authorList>
            <person name="Komaki H."/>
            <person name="Tamura T."/>
        </authorList>
    </citation>
    <scope>NUCLEOTIDE SEQUENCE</scope>
    <source>
        <strain evidence="3">NBRC 106093</strain>
    </source>
</reference>
<feature type="region of interest" description="Disordered" evidence="1">
    <location>
        <begin position="470"/>
        <end position="502"/>
    </location>
</feature>
<keyword evidence="4" id="KW-1185">Reference proteome</keyword>
<dbReference type="AlphaFoldDB" id="A0A919PXN0"/>
<gene>
    <name evidence="3" type="ORF">Dsi01nite_085690</name>
</gene>